<keyword evidence="1" id="KW-0472">Membrane</keyword>
<evidence type="ECO:0000259" key="2">
    <source>
        <dbReference type="Pfam" id="PF02470"/>
    </source>
</evidence>
<sequence>MNNKVNYTLIGLFVLLGLVLVFGFAFWMLKPSNDEATQKYLIYFNESVLGLNLDAPVKYRGINVGKVVRLRINPKNTEQVEVTVDILKSTPIKENTVAKLTAQGITGLTYINLTQGKNAAPPLKAKEGEKYPVIKTVPSFFEHFERSLGDVSTQLSQTLFKTQRLLNDANQKQLSLLLERTANVMDKLDRLLNEQTQHNFHNSMRNLESISAKVDATIPKIDIFIDKSIEWEKSINGSFESIKGTYLHMNDTMNNMAQSFSKTERGFNVMSQNVNNTLLESQNVMIDLQNTLQEFEHSPSNILYKKTEQKTAPGER</sequence>
<dbReference type="InterPro" id="IPR003399">
    <property type="entry name" value="Mce/MlaD"/>
</dbReference>
<protein>
    <submittedName>
        <fullName evidence="3">ABC transport system periplasmic substrate binding protein</fullName>
    </submittedName>
</protein>
<keyword evidence="1" id="KW-1133">Transmembrane helix</keyword>
<feature type="transmembrane region" description="Helical" evidence="1">
    <location>
        <begin position="7"/>
        <end position="29"/>
    </location>
</feature>
<dbReference type="Pfam" id="PF02470">
    <property type="entry name" value="MlaD"/>
    <property type="match status" value="1"/>
</dbReference>
<proteinExistence type="predicted"/>
<organism evidence="3">
    <name type="scientific">hydrothermal vent metagenome</name>
    <dbReference type="NCBI Taxonomy" id="652676"/>
    <lineage>
        <taxon>unclassified sequences</taxon>
        <taxon>metagenomes</taxon>
        <taxon>ecological metagenomes</taxon>
    </lineage>
</organism>
<dbReference type="PANTHER" id="PTHR36698:SF2">
    <property type="entry name" value="MCE_MLAD DOMAIN-CONTAINING PROTEIN"/>
    <property type="match status" value="1"/>
</dbReference>
<evidence type="ECO:0000313" key="3">
    <source>
        <dbReference type="EMBL" id="SFV56355.1"/>
    </source>
</evidence>
<gene>
    <name evidence="3" type="ORF">MNB_SM-6-145</name>
</gene>
<keyword evidence="1" id="KW-0812">Transmembrane</keyword>
<dbReference type="AlphaFoldDB" id="A0A1W1BS93"/>
<feature type="domain" description="Mce/MlaD" evidence="2">
    <location>
        <begin position="38"/>
        <end position="116"/>
    </location>
</feature>
<reference evidence="3" key="1">
    <citation type="submission" date="2016-10" db="EMBL/GenBank/DDBJ databases">
        <authorList>
            <person name="de Groot N.N."/>
        </authorList>
    </citation>
    <scope>NUCLEOTIDE SEQUENCE</scope>
</reference>
<name>A0A1W1BS93_9ZZZZ</name>
<accession>A0A1W1BS93</accession>
<dbReference type="EMBL" id="FPHK01000020">
    <property type="protein sequence ID" value="SFV56355.1"/>
    <property type="molecule type" value="Genomic_DNA"/>
</dbReference>
<evidence type="ECO:0000256" key="1">
    <source>
        <dbReference type="SAM" id="Phobius"/>
    </source>
</evidence>
<dbReference type="PANTHER" id="PTHR36698">
    <property type="entry name" value="BLL5892 PROTEIN"/>
    <property type="match status" value="1"/>
</dbReference>